<proteinExistence type="inferred from homology"/>
<name>A0AAD4CQM2_ASPNN</name>
<dbReference type="PROSITE" id="PS51387">
    <property type="entry name" value="FAD_PCMH"/>
    <property type="match status" value="1"/>
</dbReference>
<dbReference type="AlphaFoldDB" id="A0AAD4CQM2"/>
<evidence type="ECO:0000256" key="2">
    <source>
        <dbReference type="ARBA" id="ARBA00005466"/>
    </source>
</evidence>
<dbReference type="InterPro" id="IPR050416">
    <property type="entry name" value="FAD-linked_Oxidoreductase"/>
</dbReference>
<comment type="caution">
    <text evidence="7">The sequence shown here is derived from an EMBL/GenBank/DDBJ whole genome shotgun (WGS) entry which is preliminary data.</text>
</comment>
<sequence>MESALQDYLWEVSPSRNETCYVDNGNDISRPCGQGRIPVYSAAVTSVDQAQKAVRFANRRNLSLVIRNTGHSVGGQSSGPDSFQIFTQAFKDITFTDDFVPDGGSLSEGQAVTVGAGVLVGELCDAAAMRRQVVVTGQYLSVGVAGGLVQGGGLSPALSPLKGLIADLALQFEVVTADGRYVVANQYKNTDLFWALRGGGGGTFGLVMSTTMRTFLDIPSVVSQISFNTSDLDERYWSAVREVAHTTRELTTNNYTDSSAVWFISRAANGTPSMALTAYFMNKTEVVVADNLFAELLVTLRAKRLAVQYNSTPYPWLSSFLAMQVASSGSPRRTDAYETNVIVPEELYHSPDRLDRFLDRVRQLPFNPLNRIDVDFLGGQVSANGELVDTALHPAWRSASIQLRHIMYVGQGIQEQQAALNRLRNVIWPLLRSIKPSPRASYLNLADPTLEDWQGWFWGDKYPRLLKIKKKWDPDDLFIVRQGVGSEMWDEEGLCRRSVRKS</sequence>
<dbReference type="PANTHER" id="PTHR42973:SF39">
    <property type="entry name" value="FAD-BINDING PCMH-TYPE DOMAIN-CONTAINING PROTEIN"/>
    <property type="match status" value="1"/>
</dbReference>
<dbReference type="InterPro" id="IPR016166">
    <property type="entry name" value="FAD-bd_PCMH"/>
</dbReference>
<dbReference type="GO" id="GO:0071949">
    <property type="term" value="F:FAD binding"/>
    <property type="evidence" value="ECO:0007669"/>
    <property type="project" value="InterPro"/>
</dbReference>
<keyword evidence="3" id="KW-0285">Flavoprotein</keyword>
<keyword evidence="4" id="KW-0274">FAD</keyword>
<evidence type="ECO:0000259" key="6">
    <source>
        <dbReference type="PROSITE" id="PS51387"/>
    </source>
</evidence>
<dbReference type="PANTHER" id="PTHR42973">
    <property type="entry name" value="BINDING OXIDOREDUCTASE, PUTATIVE (AFU_ORTHOLOGUE AFUA_1G17690)-RELATED"/>
    <property type="match status" value="1"/>
</dbReference>
<dbReference type="Pfam" id="PF01565">
    <property type="entry name" value="FAD_binding_4"/>
    <property type="match status" value="1"/>
</dbReference>
<evidence type="ECO:0000256" key="5">
    <source>
        <dbReference type="ARBA" id="ARBA00023002"/>
    </source>
</evidence>
<dbReference type="EMBL" id="VCAU01000024">
    <property type="protein sequence ID" value="KAF9890677.1"/>
    <property type="molecule type" value="Genomic_DNA"/>
</dbReference>
<comment type="cofactor">
    <cofactor evidence="1">
        <name>FAD</name>
        <dbReference type="ChEBI" id="CHEBI:57692"/>
    </cofactor>
</comment>
<evidence type="ECO:0000313" key="7">
    <source>
        <dbReference type="EMBL" id="KAF9890677.1"/>
    </source>
</evidence>
<dbReference type="SUPFAM" id="SSF56176">
    <property type="entry name" value="FAD-binding/transporter-associated domain-like"/>
    <property type="match status" value="1"/>
</dbReference>
<evidence type="ECO:0000256" key="4">
    <source>
        <dbReference type="ARBA" id="ARBA00022827"/>
    </source>
</evidence>
<dbReference type="Gene3D" id="3.40.462.20">
    <property type="match status" value="1"/>
</dbReference>
<dbReference type="InterPro" id="IPR016169">
    <property type="entry name" value="FAD-bd_PCMH_sub2"/>
</dbReference>
<dbReference type="InterPro" id="IPR012951">
    <property type="entry name" value="BBE"/>
</dbReference>
<accession>A0AAD4CQM2</accession>
<feature type="domain" description="FAD-binding PCMH-type" evidence="6">
    <location>
        <begin position="32"/>
        <end position="217"/>
    </location>
</feature>
<comment type="similarity">
    <text evidence="2">Belongs to the oxygen-dependent FAD-linked oxidoreductase family.</text>
</comment>
<dbReference type="InterPro" id="IPR006094">
    <property type="entry name" value="Oxid_FAD_bind_N"/>
</dbReference>
<dbReference type="Pfam" id="PF08031">
    <property type="entry name" value="BBE"/>
    <property type="match status" value="1"/>
</dbReference>
<organism evidence="7 8">
    <name type="scientific">Aspergillus nanangensis</name>
    <dbReference type="NCBI Taxonomy" id="2582783"/>
    <lineage>
        <taxon>Eukaryota</taxon>
        <taxon>Fungi</taxon>
        <taxon>Dikarya</taxon>
        <taxon>Ascomycota</taxon>
        <taxon>Pezizomycotina</taxon>
        <taxon>Eurotiomycetes</taxon>
        <taxon>Eurotiomycetidae</taxon>
        <taxon>Eurotiales</taxon>
        <taxon>Aspergillaceae</taxon>
        <taxon>Aspergillus</taxon>
        <taxon>Aspergillus subgen. Circumdati</taxon>
    </lineage>
</organism>
<dbReference type="Gene3D" id="3.30.465.10">
    <property type="match status" value="1"/>
</dbReference>
<gene>
    <name evidence="7" type="ORF">FE257_005543</name>
</gene>
<evidence type="ECO:0000256" key="1">
    <source>
        <dbReference type="ARBA" id="ARBA00001974"/>
    </source>
</evidence>
<evidence type="ECO:0000313" key="8">
    <source>
        <dbReference type="Proteomes" id="UP001194746"/>
    </source>
</evidence>
<reference evidence="7" key="2">
    <citation type="submission" date="2020-02" db="EMBL/GenBank/DDBJ databases">
        <authorList>
            <person name="Gilchrist C.L.M."/>
            <person name="Chooi Y.-H."/>
        </authorList>
    </citation>
    <scope>NUCLEOTIDE SEQUENCE</scope>
    <source>
        <strain evidence="7">MST-FP2251</strain>
    </source>
</reference>
<dbReference type="GO" id="GO:0016491">
    <property type="term" value="F:oxidoreductase activity"/>
    <property type="evidence" value="ECO:0007669"/>
    <property type="project" value="UniProtKB-KW"/>
</dbReference>
<keyword evidence="8" id="KW-1185">Reference proteome</keyword>
<dbReference type="InterPro" id="IPR036318">
    <property type="entry name" value="FAD-bd_PCMH-like_sf"/>
</dbReference>
<evidence type="ECO:0000256" key="3">
    <source>
        <dbReference type="ARBA" id="ARBA00022630"/>
    </source>
</evidence>
<keyword evidence="5" id="KW-0560">Oxidoreductase</keyword>
<dbReference type="Proteomes" id="UP001194746">
    <property type="component" value="Unassembled WGS sequence"/>
</dbReference>
<reference evidence="7" key="1">
    <citation type="journal article" date="2019" name="Beilstein J. Org. Chem.">
        <title>Nanangenines: drimane sesquiterpenoids as the dominant metabolite cohort of a novel Australian fungus, Aspergillus nanangensis.</title>
        <authorList>
            <person name="Lacey H.J."/>
            <person name="Gilchrist C.L.M."/>
            <person name="Crombie A."/>
            <person name="Kalaitzis J.A."/>
            <person name="Vuong D."/>
            <person name="Rutledge P.J."/>
            <person name="Turner P."/>
            <person name="Pitt J.I."/>
            <person name="Lacey E."/>
            <person name="Chooi Y.H."/>
            <person name="Piggott A.M."/>
        </authorList>
    </citation>
    <scope>NUCLEOTIDE SEQUENCE</scope>
    <source>
        <strain evidence="7">MST-FP2251</strain>
    </source>
</reference>
<protein>
    <recommendedName>
        <fullName evidence="6">FAD-binding PCMH-type domain-containing protein</fullName>
    </recommendedName>
</protein>